<evidence type="ECO:0000313" key="2">
    <source>
        <dbReference type="Proteomes" id="UP000887013"/>
    </source>
</evidence>
<comment type="caution">
    <text evidence="1">The sequence shown here is derived from an EMBL/GenBank/DDBJ whole genome shotgun (WGS) entry which is preliminary data.</text>
</comment>
<evidence type="ECO:0000313" key="1">
    <source>
        <dbReference type="EMBL" id="GFS34594.1"/>
    </source>
</evidence>
<proteinExistence type="predicted"/>
<dbReference type="AlphaFoldDB" id="A0A8X6I8I5"/>
<keyword evidence="2" id="KW-1185">Reference proteome</keyword>
<dbReference type="Proteomes" id="UP000887013">
    <property type="component" value="Unassembled WGS sequence"/>
</dbReference>
<accession>A0A8X6I8I5</accession>
<protein>
    <submittedName>
        <fullName evidence="1">Uncharacterized protein</fullName>
    </submittedName>
</protein>
<sequence length="72" mass="8210">MSFGEPLFVSPYGDDAVVVNHSLVKSGSLAYQFLGLDRELNRRLRYEGHYWLEQCFSNGPPNVAVVLKIVYF</sequence>
<dbReference type="EMBL" id="BMAW01042508">
    <property type="protein sequence ID" value="GFS34594.1"/>
    <property type="molecule type" value="Genomic_DNA"/>
</dbReference>
<dbReference type="OrthoDB" id="10310078at2759"/>
<gene>
    <name evidence="1" type="ORF">NPIL_28901</name>
</gene>
<reference evidence="1" key="1">
    <citation type="submission" date="2020-08" db="EMBL/GenBank/DDBJ databases">
        <title>Multicomponent nature underlies the extraordinary mechanical properties of spider dragline silk.</title>
        <authorList>
            <person name="Kono N."/>
            <person name="Nakamura H."/>
            <person name="Mori M."/>
            <person name="Yoshida Y."/>
            <person name="Ohtoshi R."/>
            <person name="Malay A.D."/>
            <person name="Moran D.A.P."/>
            <person name="Tomita M."/>
            <person name="Numata K."/>
            <person name="Arakawa K."/>
        </authorList>
    </citation>
    <scope>NUCLEOTIDE SEQUENCE</scope>
</reference>
<name>A0A8X6I8I5_NEPPI</name>
<organism evidence="1 2">
    <name type="scientific">Nephila pilipes</name>
    <name type="common">Giant wood spider</name>
    <name type="synonym">Nephila maculata</name>
    <dbReference type="NCBI Taxonomy" id="299642"/>
    <lineage>
        <taxon>Eukaryota</taxon>
        <taxon>Metazoa</taxon>
        <taxon>Ecdysozoa</taxon>
        <taxon>Arthropoda</taxon>
        <taxon>Chelicerata</taxon>
        <taxon>Arachnida</taxon>
        <taxon>Araneae</taxon>
        <taxon>Araneomorphae</taxon>
        <taxon>Entelegynae</taxon>
        <taxon>Araneoidea</taxon>
        <taxon>Nephilidae</taxon>
        <taxon>Nephila</taxon>
    </lineage>
</organism>